<dbReference type="InterPro" id="IPR036505">
    <property type="entry name" value="Amidase/PGRP_sf"/>
</dbReference>
<feature type="signal peptide" evidence="3">
    <location>
        <begin position="1"/>
        <end position="26"/>
    </location>
</feature>
<comment type="similarity">
    <text evidence="1">Belongs to the N-acetylmuramoyl-L-alanine amidase 2 family.</text>
</comment>
<feature type="region of interest" description="Disordered" evidence="2">
    <location>
        <begin position="31"/>
        <end position="61"/>
    </location>
</feature>
<dbReference type="PANTHER" id="PTHR11022">
    <property type="entry name" value="PEPTIDOGLYCAN RECOGNITION PROTEIN"/>
    <property type="match status" value="1"/>
</dbReference>
<feature type="chain" id="PRO_5047304342" evidence="3">
    <location>
        <begin position="27"/>
        <end position="381"/>
    </location>
</feature>
<dbReference type="Gene3D" id="3.40.80.10">
    <property type="entry name" value="Peptidoglycan recognition protein-like"/>
    <property type="match status" value="1"/>
</dbReference>
<feature type="region of interest" description="Disordered" evidence="2">
    <location>
        <begin position="102"/>
        <end position="131"/>
    </location>
</feature>
<feature type="compositionally biased region" description="Basic and acidic residues" evidence="2">
    <location>
        <begin position="174"/>
        <end position="183"/>
    </location>
</feature>
<evidence type="ECO:0000313" key="6">
    <source>
        <dbReference type="EMBL" id="MFC5889881.1"/>
    </source>
</evidence>
<sequence length="381" mass="39358">MRISLLAGAAAGCTAALLLQPLAVGAAAEPAPTRHTSAGGGSVTTVPLAHTEHGSSSRSTKPFSLVGVSWDDPRGSLDGASVRVRTRSIATGLWGEWHQLDVDGEDAPDERDGRSGARGASAPLWTGPSDGVAVEVTPGPRGLPAGLRAELVDPGRGAAAAPAAPRTLPAESSPARRADHEAPRPGIVTRAGWGADESLRDPGFVYTGQVRAVFVHHTATATDYACSDAPQMIRAIYQYHVQSNGWRDIGYNFLVDRCGTIYEGRAGGVDQPVFGAHTLGFNTDSAGVAALGTFTSNSPEQSLVDGVSKIAAWKLGLTGQDAAGSTNLTSGSSQSRYPKGTVVSFDTVSGHRDAFATDCPGGALYARLGDIRSWAAHLQGR</sequence>
<proteinExistence type="inferred from homology"/>
<dbReference type="EMBL" id="JBHSOD010000067">
    <property type="protein sequence ID" value="MFC5889881.1"/>
    <property type="molecule type" value="Genomic_DNA"/>
</dbReference>
<dbReference type="InterPro" id="IPR006619">
    <property type="entry name" value="PGRP_domain_met/bac"/>
</dbReference>
<comment type="caution">
    <text evidence="6">The sequence shown here is derived from an EMBL/GenBank/DDBJ whole genome shotgun (WGS) entry which is preliminary data.</text>
</comment>
<dbReference type="Pfam" id="PF01510">
    <property type="entry name" value="Amidase_2"/>
    <property type="match status" value="1"/>
</dbReference>
<evidence type="ECO:0000259" key="5">
    <source>
        <dbReference type="SMART" id="SM00701"/>
    </source>
</evidence>
<evidence type="ECO:0000256" key="3">
    <source>
        <dbReference type="SAM" id="SignalP"/>
    </source>
</evidence>
<dbReference type="SMART" id="SM00644">
    <property type="entry name" value="Ami_2"/>
    <property type="match status" value="1"/>
</dbReference>
<evidence type="ECO:0000259" key="4">
    <source>
        <dbReference type="SMART" id="SM00644"/>
    </source>
</evidence>
<dbReference type="SUPFAM" id="SSF55846">
    <property type="entry name" value="N-acetylmuramoyl-L-alanine amidase-like"/>
    <property type="match status" value="1"/>
</dbReference>
<gene>
    <name evidence="6" type="ORF">ACFP0N_33450</name>
</gene>
<dbReference type="CDD" id="cd06583">
    <property type="entry name" value="PGRP"/>
    <property type="match status" value="1"/>
</dbReference>
<name>A0ABW1F986_9ACTN</name>
<reference evidence="7" key="1">
    <citation type="journal article" date="2019" name="Int. J. Syst. Evol. Microbiol.">
        <title>The Global Catalogue of Microorganisms (GCM) 10K type strain sequencing project: providing services to taxonomists for standard genome sequencing and annotation.</title>
        <authorList>
            <consortium name="The Broad Institute Genomics Platform"/>
            <consortium name="The Broad Institute Genome Sequencing Center for Infectious Disease"/>
            <person name="Wu L."/>
            <person name="Ma J."/>
        </authorList>
    </citation>
    <scope>NUCLEOTIDE SEQUENCE [LARGE SCALE GENOMIC DNA]</scope>
    <source>
        <strain evidence="7">CGMCC 4.1469</strain>
    </source>
</reference>
<dbReference type="InterPro" id="IPR002502">
    <property type="entry name" value="Amidase_domain"/>
</dbReference>
<keyword evidence="7" id="KW-1185">Reference proteome</keyword>
<feature type="domain" description="Peptidoglycan recognition protein family" evidence="5">
    <location>
        <begin position="185"/>
        <end position="333"/>
    </location>
</feature>
<dbReference type="SMART" id="SM00701">
    <property type="entry name" value="PGRP"/>
    <property type="match status" value="1"/>
</dbReference>
<evidence type="ECO:0000256" key="2">
    <source>
        <dbReference type="SAM" id="MobiDB-lite"/>
    </source>
</evidence>
<protein>
    <submittedName>
        <fullName evidence="6">Peptidoglycan recognition protein</fullName>
    </submittedName>
</protein>
<feature type="domain" description="N-acetylmuramoyl-L-alanine amidase" evidence="4">
    <location>
        <begin position="199"/>
        <end position="361"/>
    </location>
</feature>
<evidence type="ECO:0000256" key="1">
    <source>
        <dbReference type="ARBA" id="ARBA00007553"/>
    </source>
</evidence>
<feature type="region of interest" description="Disordered" evidence="2">
    <location>
        <begin position="156"/>
        <end position="189"/>
    </location>
</feature>
<evidence type="ECO:0000313" key="7">
    <source>
        <dbReference type="Proteomes" id="UP001596067"/>
    </source>
</evidence>
<dbReference type="Proteomes" id="UP001596067">
    <property type="component" value="Unassembled WGS sequence"/>
</dbReference>
<dbReference type="InterPro" id="IPR015510">
    <property type="entry name" value="PGRP"/>
</dbReference>
<keyword evidence="3" id="KW-0732">Signal</keyword>
<organism evidence="6 7">
    <name type="scientific">Kitasatospora aburaviensis</name>
    <dbReference type="NCBI Taxonomy" id="67265"/>
    <lineage>
        <taxon>Bacteria</taxon>
        <taxon>Bacillati</taxon>
        <taxon>Actinomycetota</taxon>
        <taxon>Actinomycetes</taxon>
        <taxon>Kitasatosporales</taxon>
        <taxon>Streptomycetaceae</taxon>
        <taxon>Kitasatospora</taxon>
    </lineage>
</organism>
<feature type="compositionally biased region" description="Low complexity" evidence="2">
    <location>
        <begin position="156"/>
        <end position="166"/>
    </location>
</feature>
<dbReference type="PANTHER" id="PTHR11022:SF41">
    <property type="entry name" value="PEPTIDOGLYCAN-RECOGNITION PROTEIN LC-RELATED"/>
    <property type="match status" value="1"/>
</dbReference>
<dbReference type="RefSeq" id="WP_313764033.1">
    <property type="nucleotide sequence ID" value="NZ_BAAAVH010000095.1"/>
</dbReference>
<accession>A0ABW1F986</accession>